<sequence>MQLEFTGSPIEASRYLKLWHLYQLMATLILLIAGVIVWFYHDMPFYGTYIFAGLALIAVLYHLIRPLLHYRYYHYRVTDSYIEIKRNWWFKRNEVIQIERIQYVRRKSGPLMRRFKLNRLTCYTAGHELVLPLLFDDTITEIESFCLARLEGGDSDV</sequence>
<dbReference type="PANTHER" id="PTHR34473">
    <property type="entry name" value="UPF0699 TRANSMEMBRANE PROTEIN YDBS"/>
    <property type="match status" value="1"/>
</dbReference>
<evidence type="ECO:0000256" key="1">
    <source>
        <dbReference type="SAM" id="Phobius"/>
    </source>
</evidence>
<proteinExistence type="predicted"/>
<keyword evidence="1" id="KW-0812">Transmembrane</keyword>
<feature type="transmembrane region" description="Helical" evidence="1">
    <location>
        <begin position="46"/>
        <end position="64"/>
    </location>
</feature>
<dbReference type="OrthoDB" id="2417924at2"/>
<dbReference type="Pfam" id="PF03703">
    <property type="entry name" value="bPH_2"/>
    <property type="match status" value="1"/>
</dbReference>
<keyword evidence="1" id="KW-0472">Membrane</keyword>
<keyword evidence="1" id="KW-1133">Transmembrane helix</keyword>
<name>A0A380G7B5_STAIN</name>
<dbReference type="AlphaFoldDB" id="A0A380G7B5"/>
<organism evidence="3 4">
    <name type="scientific">Staphylococcus intermedius NCTC 11048</name>
    <dbReference type="NCBI Taxonomy" id="1141106"/>
    <lineage>
        <taxon>Bacteria</taxon>
        <taxon>Bacillati</taxon>
        <taxon>Bacillota</taxon>
        <taxon>Bacilli</taxon>
        <taxon>Bacillales</taxon>
        <taxon>Staphylococcaceae</taxon>
        <taxon>Staphylococcus</taxon>
        <taxon>Staphylococcus intermedius group</taxon>
    </lineage>
</organism>
<reference evidence="3 4" key="1">
    <citation type="submission" date="2018-06" db="EMBL/GenBank/DDBJ databases">
        <authorList>
            <consortium name="Pathogen Informatics"/>
            <person name="Doyle S."/>
        </authorList>
    </citation>
    <scope>NUCLEOTIDE SEQUENCE [LARGE SCALE GENOMIC DNA]</scope>
    <source>
        <strain evidence="4">NCTC 11048</strain>
    </source>
</reference>
<evidence type="ECO:0000259" key="2">
    <source>
        <dbReference type="Pfam" id="PF03703"/>
    </source>
</evidence>
<evidence type="ECO:0000313" key="4">
    <source>
        <dbReference type="Proteomes" id="UP000255549"/>
    </source>
</evidence>
<dbReference type="InterPro" id="IPR005182">
    <property type="entry name" value="YdbS-like_PH"/>
</dbReference>
<accession>A0A380G7B5</accession>
<feature type="domain" description="YdbS-like PH" evidence="2">
    <location>
        <begin position="70"/>
        <end position="135"/>
    </location>
</feature>
<evidence type="ECO:0000313" key="3">
    <source>
        <dbReference type="EMBL" id="SUM46163.1"/>
    </source>
</evidence>
<protein>
    <submittedName>
        <fullName evidence="3">Membrane protein</fullName>
    </submittedName>
</protein>
<feature type="transmembrane region" description="Helical" evidence="1">
    <location>
        <begin position="21"/>
        <end position="40"/>
    </location>
</feature>
<gene>
    <name evidence="3" type="ORF">NCTC11048_01168</name>
</gene>
<dbReference type="PANTHER" id="PTHR34473:SF2">
    <property type="entry name" value="UPF0699 TRANSMEMBRANE PROTEIN YDBT"/>
    <property type="match status" value="1"/>
</dbReference>
<dbReference type="STRING" id="1141106.GCA_000308095_00506"/>
<keyword evidence="4" id="KW-1185">Reference proteome</keyword>
<dbReference type="Proteomes" id="UP000255549">
    <property type="component" value="Unassembled WGS sequence"/>
</dbReference>
<dbReference type="EMBL" id="UHDP01000003">
    <property type="protein sequence ID" value="SUM46163.1"/>
    <property type="molecule type" value="Genomic_DNA"/>
</dbReference>
<dbReference type="RefSeq" id="WP_019169260.1">
    <property type="nucleotide sequence ID" value="NZ_CAIB01000240.1"/>
</dbReference>